<dbReference type="EMBL" id="FR687360">
    <property type="protein sequence ID" value="CBW76624.1"/>
    <property type="molecule type" value="Genomic_DNA"/>
</dbReference>
<geneLocation type="plasmid" evidence="1 2">
    <name>pBRH01</name>
</geneLocation>
<dbReference type="HOGENOM" id="CLU_2033745_0_0_4"/>
<protein>
    <submittedName>
        <fullName evidence="1">Uncharacterized protein</fullName>
    </submittedName>
</protein>
<accession>E5AU50</accession>
<dbReference type="InterPro" id="IPR021389">
    <property type="entry name" value="DUF3022"/>
</dbReference>
<dbReference type="eggNOG" id="ENOG50316GS">
    <property type="taxonomic scope" value="Bacteria"/>
</dbReference>
<reference evidence="1 2" key="1">
    <citation type="journal article" date="2011" name="J. Bacteriol.">
        <title>Complete genome sequence of Burkholderia rhizoxinica, an endosymbiont of Rhizopus microsporus.</title>
        <authorList>
            <person name="Lackner G."/>
            <person name="Moebius N."/>
            <person name="Partida-Martinez L."/>
            <person name="Hertweck C."/>
        </authorList>
    </citation>
    <scope>NUCLEOTIDE SEQUENCE [LARGE SCALE GENOMIC DNA]</scope>
    <source>
        <strain evidence="2">DSM 19002 / CIP 109453 / HKI 454</strain>
        <plasmid evidence="1 2">pBRH01</plasmid>
    </source>
</reference>
<organism evidence="1 2">
    <name type="scientific">Mycetohabitans rhizoxinica (strain DSM 19002 / CIP 109453 / HKI 454)</name>
    <name type="common">Paraburkholderia rhizoxinica</name>
    <dbReference type="NCBI Taxonomy" id="882378"/>
    <lineage>
        <taxon>Bacteria</taxon>
        <taxon>Pseudomonadati</taxon>
        <taxon>Pseudomonadota</taxon>
        <taxon>Betaproteobacteria</taxon>
        <taxon>Burkholderiales</taxon>
        <taxon>Burkholderiaceae</taxon>
        <taxon>Mycetohabitans</taxon>
    </lineage>
</organism>
<evidence type="ECO:0000313" key="1">
    <source>
        <dbReference type="EMBL" id="CBW76624.1"/>
    </source>
</evidence>
<proteinExistence type="predicted"/>
<dbReference type="Pfam" id="PF11226">
    <property type="entry name" value="DUF3022"/>
    <property type="match status" value="1"/>
</dbReference>
<keyword evidence="1" id="KW-0614">Plasmid</keyword>
<name>E5AU50_MYCRK</name>
<dbReference type="AlphaFoldDB" id="E5AU50"/>
<gene>
    <name evidence="1" type="ordered locus">RBRH_00544</name>
</gene>
<evidence type="ECO:0000313" key="2">
    <source>
        <dbReference type="Proteomes" id="UP000007437"/>
    </source>
</evidence>
<dbReference type="KEGG" id="brh:RBRH_00544"/>
<sequence>MHARPVMIASALFRGSPSMARPPFLFNDPLREHLARVVSDLLPETAHFTDTQTEAGHPALRIDWTVSPFSRRHSKVMLDVVFVDSSLARYAAAPPNERARAEAVLRAYLEAVIGSMEEQYALGKEIEPVSEVELGREFA</sequence>
<dbReference type="Proteomes" id="UP000007437">
    <property type="component" value="Plasmid pBRH01"/>
</dbReference>